<reference evidence="2 3" key="1">
    <citation type="submission" date="2018-08" db="EMBL/GenBank/DDBJ databases">
        <title>Altererythrobacter sp.Ery1 and Ery12, the genome sequencing of novel strains in genus Alterythrobacter.</title>
        <authorList>
            <person name="Cheng H."/>
            <person name="Wu Y.-H."/>
            <person name="Fang C."/>
            <person name="Xu X.-W."/>
        </authorList>
    </citation>
    <scope>NUCLEOTIDE SEQUENCE [LARGE SCALE GENOMIC DNA]</scope>
    <source>
        <strain evidence="2 3">Ery1</strain>
    </source>
</reference>
<dbReference type="AlphaFoldDB" id="A0A418NHF3"/>
<comment type="caution">
    <text evidence="2">The sequence shown here is derived from an EMBL/GenBank/DDBJ whole genome shotgun (WGS) entry which is preliminary data.</text>
</comment>
<keyword evidence="3" id="KW-1185">Reference proteome</keyword>
<name>A0A418NHF3_9SPHN</name>
<accession>A0A418NHF3</accession>
<organism evidence="2 3">
    <name type="scientific">Pelagerythrobacter aerophilus</name>
    <dbReference type="NCBI Taxonomy" id="2306995"/>
    <lineage>
        <taxon>Bacteria</taxon>
        <taxon>Pseudomonadati</taxon>
        <taxon>Pseudomonadota</taxon>
        <taxon>Alphaproteobacteria</taxon>
        <taxon>Sphingomonadales</taxon>
        <taxon>Erythrobacteraceae</taxon>
        <taxon>Pelagerythrobacter</taxon>
    </lineage>
</organism>
<evidence type="ECO:0000256" key="1">
    <source>
        <dbReference type="SAM" id="MobiDB-lite"/>
    </source>
</evidence>
<gene>
    <name evidence="2" type="ORF">D2V04_08565</name>
</gene>
<evidence type="ECO:0000313" key="2">
    <source>
        <dbReference type="EMBL" id="RIV77945.1"/>
    </source>
</evidence>
<feature type="region of interest" description="Disordered" evidence="1">
    <location>
        <begin position="1"/>
        <end position="25"/>
    </location>
</feature>
<sequence length="145" mass="15767">MARDGRQTDRQALSPSPPRGFAASAAAPFGDELAHAAARFLKASQWFGDLGAIVRAHRDYTGHGLFHDRSTGEFFLAASFDSLPSGEPIATFSDEASFTRWLAAQSDRSLSGDIPTGMPQFDRDPGNQRVTRHLILQHVSPEEGQ</sequence>
<dbReference type="RefSeq" id="WP_119513072.1">
    <property type="nucleotide sequence ID" value="NZ_QXFK01000016.1"/>
</dbReference>
<proteinExistence type="predicted"/>
<dbReference type="OrthoDB" id="7375851at2"/>
<dbReference type="EMBL" id="QXFK01000016">
    <property type="protein sequence ID" value="RIV77945.1"/>
    <property type="molecule type" value="Genomic_DNA"/>
</dbReference>
<protein>
    <submittedName>
        <fullName evidence="2">Uncharacterized protein</fullName>
    </submittedName>
</protein>
<evidence type="ECO:0000313" key="3">
    <source>
        <dbReference type="Proteomes" id="UP000285092"/>
    </source>
</evidence>
<dbReference type="Proteomes" id="UP000285092">
    <property type="component" value="Unassembled WGS sequence"/>
</dbReference>